<dbReference type="InterPro" id="IPR005920">
    <property type="entry name" value="HutI"/>
</dbReference>
<dbReference type="FunFam" id="3.20.20.140:FF:000007">
    <property type="entry name" value="Imidazolonepropionase"/>
    <property type="match status" value="1"/>
</dbReference>
<feature type="binding site" evidence="7">
    <location>
        <position position="86"/>
    </location>
    <ligand>
        <name>Fe(3+)</name>
        <dbReference type="ChEBI" id="CHEBI:29034"/>
    </ligand>
</feature>
<feature type="binding site" evidence="7">
    <location>
        <position position="333"/>
    </location>
    <ligand>
        <name>N-formimidoyl-L-glutamate</name>
        <dbReference type="ChEBI" id="CHEBI:58928"/>
    </ligand>
</feature>
<feature type="binding site" evidence="7">
    <location>
        <position position="254"/>
    </location>
    <ligand>
        <name>Zn(2+)</name>
        <dbReference type="ChEBI" id="CHEBI:29105"/>
    </ligand>
</feature>
<dbReference type="EC" id="3.5.2.7" evidence="1 7"/>
<sequence>MGRLTYVKSASQLICMDGGLGPRTGRGMSMLGITANGSVVIEDGIIVFSGSDTLAEHYLSTCQDEVEIIDARGMVVTPGLIDPHTHIVFAGSRENELELRLQGVKYIDILKWGGGILHTARSTREASEEELVRQSSVRLDHFLLHGVTTIEAKSGYGLTLTDELKQLRAARALNASHSIDVVSTFMGAHAVPEEFNNNPEDYVDLVINEMLQAVAEQELAEFCDVFCEQGVFSTVQSRRILEAAGRHGFKLKIHADEIAENFGGAELAAELGAVSAEHLLKASEEGIQALAKSGTIAVLLPGTAMFLMEQAPAARKMIEAGVAVALSTDCNPGSSPTTSMPFIMNTACLTMKMTPAEVLTASTINAAYAVGREKVIGSIEIGKQGDLVLFDADNYRQLQYYYGMNLVHTVIKKGQVVVKGGVLVDRQQPLPGRG</sequence>
<comment type="cofactor">
    <cofactor evidence="7">
        <name>Zn(2+)</name>
        <dbReference type="ChEBI" id="CHEBI:29105"/>
    </cofactor>
    <cofactor evidence="7">
        <name>Fe(3+)</name>
        <dbReference type="ChEBI" id="CHEBI:29034"/>
    </cofactor>
    <text evidence="7">Binds 1 zinc or iron ion per subunit.</text>
</comment>
<dbReference type="GO" id="GO:0005506">
    <property type="term" value="F:iron ion binding"/>
    <property type="evidence" value="ECO:0007669"/>
    <property type="project" value="UniProtKB-UniRule"/>
</dbReference>
<dbReference type="PATRIC" id="fig|1333534.5.peg.2272"/>
<evidence type="ECO:0000256" key="5">
    <source>
        <dbReference type="ARBA" id="ARBA00022833"/>
    </source>
</evidence>
<keyword evidence="7" id="KW-0963">Cytoplasm</keyword>
<organism evidence="9 10">
    <name type="scientific">Paenibacillus durus ATCC 35681</name>
    <dbReference type="NCBI Taxonomy" id="1333534"/>
    <lineage>
        <taxon>Bacteria</taxon>
        <taxon>Bacillati</taxon>
        <taxon>Bacillota</taxon>
        <taxon>Bacilli</taxon>
        <taxon>Bacillales</taxon>
        <taxon>Paenibacillaceae</taxon>
        <taxon>Paenibacillus</taxon>
    </lineage>
</organism>
<feature type="binding site" evidence="7">
    <location>
        <position position="189"/>
    </location>
    <ligand>
        <name>4-imidazolone-5-propanoate</name>
        <dbReference type="ChEBI" id="CHEBI:77893"/>
    </ligand>
</feature>
<feature type="binding site" evidence="7">
    <location>
        <position position="329"/>
    </location>
    <ligand>
        <name>Zn(2+)</name>
        <dbReference type="ChEBI" id="CHEBI:29105"/>
    </ligand>
</feature>
<dbReference type="UniPathway" id="UPA00379">
    <property type="reaction ID" value="UER00551"/>
</dbReference>
<dbReference type="InterPro" id="IPR032466">
    <property type="entry name" value="Metal_Hydrolase"/>
</dbReference>
<feature type="binding site" evidence="7">
    <location>
        <position position="254"/>
    </location>
    <ligand>
        <name>Fe(3+)</name>
        <dbReference type="ChEBI" id="CHEBI:29034"/>
    </ligand>
</feature>
<dbReference type="OrthoDB" id="9776455at2"/>
<evidence type="ECO:0000256" key="6">
    <source>
        <dbReference type="ARBA" id="ARBA00023004"/>
    </source>
</evidence>
<dbReference type="GO" id="GO:0019556">
    <property type="term" value="P:L-histidine catabolic process to glutamate and formamide"/>
    <property type="evidence" value="ECO:0007669"/>
    <property type="project" value="UniProtKB-UniRule"/>
</dbReference>
<keyword evidence="4 7" id="KW-0369">Histidine metabolism</keyword>
<dbReference type="SUPFAM" id="SSF51338">
    <property type="entry name" value="Composite domain of metallo-dependent hydrolases"/>
    <property type="match status" value="1"/>
</dbReference>
<dbReference type="PANTHER" id="PTHR42752">
    <property type="entry name" value="IMIDAZOLONEPROPIONASE"/>
    <property type="match status" value="1"/>
</dbReference>
<dbReference type="GO" id="GO:0008270">
    <property type="term" value="F:zinc ion binding"/>
    <property type="evidence" value="ECO:0007669"/>
    <property type="project" value="UniProtKB-UniRule"/>
</dbReference>
<dbReference type="CDD" id="cd01296">
    <property type="entry name" value="Imidazolone-5PH"/>
    <property type="match status" value="1"/>
</dbReference>
<keyword evidence="6 7" id="KW-0408">Iron</keyword>
<comment type="pathway">
    <text evidence="7">Amino-acid degradation; L-histidine degradation into L-glutamate; N-formimidoyl-L-glutamate from L-histidine: step 3/3.</text>
</comment>
<dbReference type="AlphaFoldDB" id="A0A0F7F8Z5"/>
<dbReference type="InterPro" id="IPR006680">
    <property type="entry name" value="Amidohydro-rel"/>
</dbReference>
<feature type="binding site" evidence="7">
    <location>
        <position position="257"/>
    </location>
    <ligand>
        <name>4-imidazolone-5-propanoate</name>
        <dbReference type="ChEBI" id="CHEBI:77893"/>
    </ligand>
</feature>
<dbReference type="EMBL" id="CP011114">
    <property type="protein sequence ID" value="AKG34908.1"/>
    <property type="molecule type" value="Genomic_DNA"/>
</dbReference>
<proteinExistence type="inferred from homology"/>
<name>A0A0F7F8Z5_PAEDU</name>
<keyword evidence="3 7" id="KW-0378">Hydrolase</keyword>
<dbReference type="SUPFAM" id="SSF51556">
    <property type="entry name" value="Metallo-dependent hydrolases"/>
    <property type="match status" value="1"/>
</dbReference>
<dbReference type="NCBIfam" id="TIGR01224">
    <property type="entry name" value="hutI"/>
    <property type="match status" value="1"/>
</dbReference>
<keyword evidence="5 7" id="KW-0862">Zinc</keyword>
<comment type="catalytic activity">
    <reaction evidence="7">
        <text>4-imidazolone-5-propanoate + H2O = N-formimidoyl-L-glutamate</text>
        <dbReference type="Rhea" id="RHEA:23660"/>
        <dbReference type="ChEBI" id="CHEBI:15377"/>
        <dbReference type="ChEBI" id="CHEBI:58928"/>
        <dbReference type="ChEBI" id="CHEBI:77893"/>
        <dbReference type="EC" id="3.5.2.7"/>
    </reaction>
</comment>
<reference evidence="9 10" key="1">
    <citation type="submission" date="2015-03" db="EMBL/GenBank/DDBJ databases">
        <authorList>
            <person name="Abdul Halim M."/>
        </authorList>
    </citation>
    <scope>NUCLEOTIDE SEQUENCE [LARGE SCALE GENOMIC DNA]</scope>
    <source>
        <strain evidence="9 10">ATCC 35681</strain>
    </source>
</reference>
<feature type="binding site" evidence="7">
    <location>
        <position position="334"/>
    </location>
    <ligand>
        <name>4-imidazolone-5-propanoate</name>
        <dbReference type="ChEBI" id="CHEBI:77893"/>
    </ligand>
</feature>
<comment type="function">
    <text evidence="7">Catalyzes the hydrolytic cleavage of the carbon-nitrogen bond in imidazolone-5-propanoate to yield N-formimidoyl-L-glutamate. It is the third step in the universal histidine degradation pathway.</text>
</comment>
<evidence type="ECO:0000313" key="9">
    <source>
        <dbReference type="EMBL" id="AKG34908.1"/>
    </source>
</evidence>
<dbReference type="HOGENOM" id="CLU_041647_0_1_9"/>
<evidence type="ECO:0000313" key="10">
    <source>
        <dbReference type="Proteomes" id="UP000034189"/>
    </source>
</evidence>
<feature type="binding site" evidence="7">
    <location>
        <position position="84"/>
    </location>
    <ligand>
        <name>Zn(2+)</name>
        <dbReference type="ChEBI" id="CHEBI:29105"/>
    </ligand>
</feature>
<evidence type="ECO:0000256" key="3">
    <source>
        <dbReference type="ARBA" id="ARBA00022801"/>
    </source>
</evidence>
<evidence type="ECO:0000256" key="7">
    <source>
        <dbReference type="HAMAP-Rule" id="MF_00372"/>
    </source>
</evidence>
<evidence type="ECO:0000256" key="1">
    <source>
        <dbReference type="ARBA" id="ARBA00012864"/>
    </source>
</evidence>
<dbReference type="RefSeq" id="WP_025698832.1">
    <property type="nucleotide sequence ID" value="NZ_ASQQ01000629.1"/>
</dbReference>
<dbReference type="Gene3D" id="3.20.20.140">
    <property type="entry name" value="Metal-dependent hydrolases"/>
    <property type="match status" value="1"/>
</dbReference>
<accession>A0A0F7F8Z5</accession>
<dbReference type="Pfam" id="PF01979">
    <property type="entry name" value="Amidohydro_1"/>
    <property type="match status" value="1"/>
</dbReference>
<protein>
    <recommendedName>
        <fullName evidence="1 7">Imidazolonepropionase</fullName>
        <ecNumber evidence="1 7">3.5.2.7</ecNumber>
    </recommendedName>
    <alternativeName>
        <fullName evidence="7">Imidazolone-5-propionate hydrolase</fullName>
    </alternativeName>
</protein>
<dbReference type="GO" id="GO:0005737">
    <property type="term" value="C:cytoplasm"/>
    <property type="evidence" value="ECO:0007669"/>
    <property type="project" value="UniProtKB-SubCell"/>
</dbReference>
<dbReference type="HAMAP" id="MF_00372">
    <property type="entry name" value="HutI"/>
    <property type="match status" value="1"/>
</dbReference>
<feature type="binding site" evidence="7">
    <location>
        <position position="156"/>
    </location>
    <ligand>
        <name>N-formimidoyl-L-glutamate</name>
        <dbReference type="ChEBI" id="CHEBI:58928"/>
    </ligand>
</feature>
<evidence type="ECO:0000256" key="2">
    <source>
        <dbReference type="ARBA" id="ARBA00022723"/>
    </source>
</evidence>
<reference evidence="9 10" key="2">
    <citation type="journal article" date="2016" name="Genome Announc.">
        <title>Genome Sequence of a Gram-Positive Diazotroph, Paenibacillus durus Type Strain ATCC 35681.</title>
        <authorList>
            <person name="Halim M.A."/>
            <person name="Rahman A.Y."/>
            <person name="Sim K.S."/>
            <person name="Yam H.C."/>
            <person name="Rahim A.A."/>
            <person name="Ghazali A.H."/>
            <person name="Najimudin N."/>
        </authorList>
    </citation>
    <scope>NUCLEOTIDE SEQUENCE [LARGE SCALE GENOMIC DNA]</scope>
    <source>
        <strain evidence="9 10">ATCC 35681</strain>
    </source>
</reference>
<dbReference type="GO" id="GO:0050480">
    <property type="term" value="F:imidazolonepropionase activity"/>
    <property type="evidence" value="ECO:0007669"/>
    <property type="project" value="UniProtKB-UniRule"/>
</dbReference>
<dbReference type="GO" id="GO:0019557">
    <property type="term" value="P:L-histidine catabolic process to glutamate and formate"/>
    <property type="evidence" value="ECO:0007669"/>
    <property type="project" value="UniProtKB-UniPathway"/>
</dbReference>
<evidence type="ECO:0000259" key="8">
    <source>
        <dbReference type="Pfam" id="PF01979"/>
    </source>
</evidence>
<feature type="binding site" evidence="7">
    <location>
        <position position="86"/>
    </location>
    <ligand>
        <name>Zn(2+)</name>
        <dbReference type="ChEBI" id="CHEBI:29105"/>
    </ligand>
</feature>
<dbReference type="PANTHER" id="PTHR42752:SF1">
    <property type="entry name" value="IMIDAZOLONEPROPIONASE-RELATED"/>
    <property type="match status" value="1"/>
</dbReference>
<feature type="domain" description="Amidohydrolase-related" evidence="8">
    <location>
        <begin position="75"/>
        <end position="417"/>
    </location>
</feature>
<keyword evidence="2 7" id="KW-0479">Metal-binding</keyword>
<comment type="similarity">
    <text evidence="7">Belongs to the metallo-dependent hydrolases superfamily. HutI family.</text>
</comment>
<dbReference type="Proteomes" id="UP000034189">
    <property type="component" value="Chromosome"/>
</dbReference>
<feature type="binding site" evidence="7">
    <location>
        <position position="331"/>
    </location>
    <ligand>
        <name>N-formimidoyl-L-glutamate</name>
        <dbReference type="ChEBI" id="CHEBI:58928"/>
    </ligand>
</feature>
<feature type="binding site" evidence="7">
    <location>
        <position position="93"/>
    </location>
    <ligand>
        <name>4-imidazolone-5-propanoate</name>
        <dbReference type="ChEBI" id="CHEBI:77893"/>
    </ligand>
</feature>
<evidence type="ECO:0000256" key="4">
    <source>
        <dbReference type="ARBA" id="ARBA00022808"/>
    </source>
</evidence>
<dbReference type="InterPro" id="IPR011059">
    <property type="entry name" value="Metal-dep_hydrolase_composite"/>
</dbReference>
<feature type="binding site" evidence="7">
    <location>
        <position position="329"/>
    </location>
    <ligand>
        <name>Fe(3+)</name>
        <dbReference type="ChEBI" id="CHEBI:29034"/>
    </ligand>
</feature>
<feature type="binding site" evidence="7">
    <location>
        <position position="84"/>
    </location>
    <ligand>
        <name>Fe(3+)</name>
        <dbReference type="ChEBI" id="CHEBI:29034"/>
    </ligand>
</feature>
<dbReference type="Gene3D" id="2.30.40.10">
    <property type="entry name" value="Urease, subunit C, domain 1"/>
    <property type="match status" value="1"/>
</dbReference>
<comment type="subcellular location">
    <subcellularLocation>
        <location evidence="7">Cytoplasm</location>
    </subcellularLocation>
</comment>
<feature type="binding site" evidence="7">
    <location>
        <position position="156"/>
    </location>
    <ligand>
        <name>4-imidazolone-5-propanoate</name>
        <dbReference type="ChEBI" id="CHEBI:77893"/>
    </ligand>
</feature>
<gene>
    <name evidence="7" type="primary">hutI</name>
    <name evidence="9" type="ORF">VK70_10305</name>
</gene>